<sequence>MAPHSFPAFALLLPAVLVLVAFAAISARASVATIMPSPAPAVEGSGFLHACCANTTNASTCYDSLLPHAGSFHGNRVLVARAAANLAFTRLRSFREGLRRLPPGATGGGRIVDRALQLCVSSAEVSLLREGDALAVIQRLETAAGRGRREQAESDLNTANLYVGGIGPCVTSCVDDVESIGDAGRAALASPVGKKVLAWVANVRLHGDIALDLVVQSEPEYWFIAMPILLSQSLVSLQHHRPPAGVAYSPASTSFISD</sequence>
<proteinExistence type="predicted"/>
<dbReference type="EMBL" id="CM029039">
    <property type="protein sequence ID" value="KAG2644334.1"/>
    <property type="molecule type" value="Genomic_DNA"/>
</dbReference>
<comment type="caution">
    <text evidence="3">The sequence shown here is derived from an EMBL/GenBank/DDBJ whole genome shotgun (WGS) entry which is preliminary data.</text>
</comment>
<dbReference type="SMART" id="SM00856">
    <property type="entry name" value="PMEI"/>
    <property type="match status" value="1"/>
</dbReference>
<dbReference type="InterPro" id="IPR035513">
    <property type="entry name" value="Invertase/methylesterase_inhib"/>
</dbReference>
<dbReference type="AlphaFoldDB" id="A0A8T0WGE9"/>
<keyword evidence="4" id="KW-1185">Reference proteome</keyword>
<dbReference type="GO" id="GO:0004857">
    <property type="term" value="F:enzyme inhibitor activity"/>
    <property type="evidence" value="ECO:0007669"/>
    <property type="project" value="InterPro"/>
</dbReference>
<evidence type="ECO:0000313" key="4">
    <source>
        <dbReference type="Proteomes" id="UP000823388"/>
    </source>
</evidence>
<organism evidence="3 4">
    <name type="scientific">Panicum virgatum</name>
    <name type="common">Blackwell switchgrass</name>
    <dbReference type="NCBI Taxonomy" id="38727"/>
    <lineage>
        <taxon>Eukaryota</taxon>
        <taxon>Viridiplantae</taxon>
        <taxon>Streptophyta</taxon>
        <taxon>Embryophyta</taxon>
        <taxon>Tracheophyta</taxon>
        <taxon>Spermatophyta</taxon>
        <taxon>Magnoliopsida</taxon>
        <taxon>Liliopsida</taxon>
        <taxon>Poales</taxon>
        <taxon>Poaceae</taxon>
        <taxon>PACMAD clade</taxon>
        <taxon>Panicoideae</taxon>
        <taxon>Panicodae</taxon>
        <taxon>Paniceae</taxon>
        <taxon>Panicinae</taxon>
        <taxon>Panicum</taxon>
        <taxon>Panicum sect. Hiantes</taxon>
    </lineage>
</organism>
<evidence type="ECO:0000259" key="2">
    <source>
        <dbReference type="SMART" id="SM00856"/>
    </source>
</evidence>
<keyword evidence="1" id="KW-0732">Signal</keyword>
<accession>A0A8T0WGE9</accession>
<protein>
    <recommendedName>
        <fullName evidence="2">Pectinesterase inhibitor domain-containing protein</fullName>
    </recommendedName>
</protein>
<feature type="chain" id="PRO_5035830792" description="Pectinesterase inhibitor domain-containing protein" evidence="1">
    <location>
        <begin position="24"/>
        <end position="258"/>
    </location>
</feature>
<feature type="signal peptide" evidence="1">
    <location>
        <begin position="1"/>
        <end position="23"/>
    </location>
</feature>
<feature type="domain" description="Pectinesterase inhibitor" evidence="2">
    <location>
        <begin position="43"/>
        <end position="213"/>
    </location>
</feature>
<dbReference type="Gene3D" id="1.20.140.40">
    <property type="entry name" value="Invertase/pectin methylesterase inhibitor family protein"/>
    <property type="match status" value="1"/>
</dbReference>
<evidence type="ECO:0000256" key="1">
    <source>
        <dbReference type="SAM" id="SignalP"/>
    </source>
</evidence>
<dbReference type="Proteomes" id="UP000823388">
    <property type="component" value="Chromosome 2K"/>
</dbReference>
<gene>
    <name evidence="3" type="ORF">PVAP13_2KG411546</name>
</gene>
<name>A0A8T0WGE9_PANVG</name>
<evidence type="ECO:0000313" key="3">
    <source>
        <dbReference type="EMBL" id="KAG2644334.1"/>
    </source>
</evidence>
<dbReference type="InterPro" id="IPR006501">
    <property type="entry name" value="Pectinesterase_inhib_dom"/>
</dbReference>
<reference evidence="3" key="1">
    <citation type="submission" date="2020-05" db="EMBL/GenBank/DDBJ databases">
        <title>WGS assembly of Panicum virgatum.</title>
        <authorList>
            <person name="Lovell J.T."/>
            <person name="Jenkins J."/>
            <person name="Shu S."/>
            <person name="Juenger T.E."/>
            <person name="Schmutz J."/>
        </authorList>
    </citation>
    <scope>NUCLEOTIDE SEQUENCE</scope>
    <source>
        <strain evidence="3">AP13</strain>
    </source>
</reference>
<dbReference type="SUPFAM" id="SSF101148">
    <property type="entry name" value="Plant invertase/pectin methylesterase inhibitor"/>
    <property type="match status" value="1"/>
</dbReference>